<reference evidence="1" key="2">
    <citation type="submission" date="2021-04" db="EMBL/GenBank/DDBJ databases">
        <authorList>
            <person name="Podell S."/>
        </authorList>
    </citation>
    <scope>NUCLEOTIDE SEQUENCE</scope>
    <source>
        <strain evidence="1">Hildebrandi</strain>
    </source>
</reference>
<dbReference type="Pfam" id="PF00494">
    <property type="entry name" value="SQS_PSY"/>
    <property type="match status" value="1"/>
</dbReference>
<dbReference type="AlphaFoldDB" id="A0A9K3KGA4"/>
<comment type="caution">
    <text evidence="1">The sequence shown here is derived from an EMBL/GenBank/DDBJ whole genome shotgun (WGS) entry which is preliminary data.</text>
</comment>
<dbReference type="EMBL" id="JAGRRH010000024">
    <property type="protein sequence ID" value="KAG7343189.1"/>
    <property type="molecule type" value="Genomic_DNA"/>
</dbReference>
<evidence type="ECO:0000313" key="2">
    <source>
        <dbReference type="Proteomes" id="UP000693970"/>
    </source>
</evidence>
<dbReference type="OrthoDB" id="270318at2759"/>
<accession>A0A9K3KGA4</accession>
<name>A0A9K3KGA4_9STRA</name>
<gene>
    <name evidence="1" type="ORF">IV203_021134</name>
</gene>
<organism evidence="1 2">
    <name type="scientific">Nitzschia inconspicua</name>
    <dbReference type="NCBI Taxonomy" id="303405"/>
    <lineage>
        <taxon>Eukaryota</taxon>
        <taxon>Sar</taxon>
        <taxon>Stramenopiles</taxon>
        <taxon>Ochrophyta</taxon>
        <taxon>Bacillariophyta</taxon>
        <taxon>Bacillariophyceae</taxon>
        <taxon>Bacillariophycidae</taxon>
        <taxon>Bacillariales</taxon>
        <taxon>Bacillariaceae</taxon>
        <taxon>Nitzschia</taxon>
    </lineage>
</organism>
<evidence type="ECO:0000313" key="1">
    <source>
        <dbReference type="EMBL" id="KAG7343189.1"/>
    </source>
</evidence>
<reference evidence="1" key="1">
    <citation type="journal article" date="2021" name="Sci. Rep.">
        <title>Diploid genomic architecture of Nitzschia inconspicua, an elite biomass production diatom.</title>
        <authorList>
            <person name="Oliver A."/>
            <person name="Podell S."/>
            <person name="Pinowska A."/>
            <person name="Traller J.C."/>
            <person name="Smith S.R."/>
            <person name="McClure R."/>
            <person name="Beliaev A."/>
            <person name="Bohutskyi P."/>
            <person name="Hill E.A."/>
            <person name="Rabines A."/>
            <person name="Zheng H."/>
            <person name="Allen L.Z."/>
            <person name="Kuo A."/>
            <person name="Grigoriev I.V."/>
            <person name="Allen A.E."/>
            <person name="Hazlebeck D."/>
            <person name="Allen E.E."/>
        </authorList>
    </citation>
    <scope>NUCLEOTIDE SEQUENCE</scope>
    <source>
        <strain evidence="1">Hildebrandi</strain>
    </source>
</reference>
<sequence>MAPTLVRKIIERKSRWIIEIRTTASQTNTGAASMMPRWPIRSDASLALSSNRYLSTMNLFQSPSNRPPPKIQNERYSISQSREDLGHAISMVKSYDPAGYLAGRLLPTPQMEWTYYGVRSFWVETGLRIGSTALVSKAASPQEQLLWWEEGIEKVFRNGDGAIEHPTLRLLHHLKALPHSTSAVDNADRAPLFLSKCHFDDILKGRREDLSIKQYATLDQLEEHAMWSCGSLSQLILEADGIFEKEHPLPHQAVKLLGRAHGLTNALRLSIPVVSTTGKLVIPQDLCEKYGVKSPRYLLSALGQGDERCTRALQLTVEEIVSRARGYLNEARELRPQLLALDQQPESRRNDVGKHTVAVLLPALTSETFLDRLEAHNFDLTNRNLRNVNMLEHTKCATNLLVASLQQTY</sequence>
<dbReference type="Proteomes" id="UP000693970">
    <property type="component" value="Unassembled WGS sequence"/>
</dbReference>
<keyword evidence="2" id="KW-1185">Reference proteome</keyword>
<protein>
    <submittedName>
        <fullName evidence="1">Phytoene synthase</fullName>
    </submittedName>
</protein>
<proteinExistence type="predicted"/>
<dbReference type="InterPro" id="IPR002060">
    <property type="entry name" value="Squ/phyt_synthse"/>
</dbReference>